<name>A0A655D9D3_SALET</name>
<reference evidence="2 3" key="1">
    <citation type="submission" date="2015-03" db="EMBL/GenBank/DDBJ databases">
        <authorList>
            <consortium name="Pathogen Informatics"/>
        </authorList>
    </citation>
    <scope>NUCLEOTIDE SEQUENCE [LARGE SCALE GENOMIC DNA]</scope>
    <source>
        <strain evidence="2 3">A1104</strain>
    </source>
</reference>
<evidence type="ECO:0000313" key="3">
    <source>
        <dbReference type="Proteomes" id="UP000041314"/>
    </source>
</evidence>
<dbReference type="AlphaFoldDB" id="A0A655D9D3"/>
<feature type="region of interest" description="Disordered" evidence="1">
    <location>
        <begin position="74"/>
        <end position="113"/>
    </location>
</feature>
<protein>
    <submittedName>
        <fullName evidence="2">Uncharacterized protein</fullName>
    </submittedName>
</protein>
<dbReference type="EMBL" id="CQPA01000025">
    <property type="protein sequence ID" value="CNU52120.1"/>
    <property type="molecule type" value="Genomic_DNA"/>
</dbReference>
<evidence type="ECO:0000256" key="1">
    <source>
        <dbReference type="SAM" id="MobiDB-lite"/>
    </source>
</evidence>
<sequence>MCGNVFQLRHNQRRVLAAHLVQVWHGNAQTCRRGVHREVETRFNDRGRHQRHHRNKGLHQHRAVADKTRIGLTGQQFRRGTGRDERVEARDGATGDGDEQEREQSAFPQRAGTVDILRQCRHFQFRVEDHNPQRQTDDHADFQEGSEIVARGKDQPYRQQRGNKGVADQREGNGGVFKGQRRAPVRVVGNHAAEVNRRHQQHDTNNGDFAYASRTQEAHVDAHKQRNRHRGADGEDAPRAFGQRFNHD</sequence>
<feature type="compositionally biased region" description="Basic and acidic residues" evidence="1">
    <location>
        <begin position="216"/>
        <end position="238"/>
    </location>
</feature>
<evidence type="ECO:0000313" key="2">
    <source>
        <dbReference type="EMBL" id="CNU52120.1"/>
    </source>
</evidence>
<organism evidence="2 3">
    <name type="scientific">Salmonella enterica subsp. enterica serovar Bovismorbificans</name>
    <dbReference type="NCBI Taxonomy" id="58097"/>
    <lineage>
        <taxon>Bacteria</taxon>
        <taxon>Pseudomonadati</taxon>
        <taxon>Pseudomonadota</taxon>
        <taxon>Gammaproteobacteria</taxon>
        <taxon>Enterobacterales</taxon>
        <taxon>Enterobacteriaceae</taxon>
        <taxon>Salmonella</taxon>
    </lineage>
</organism>
<feature type="region of interest" description="Disordered" evidence="1">
    <location>
        <begin position="148"/>
        <end position="177"/>
    </location>
</feature>
<gene>
    <name evidence="2" type="ORF">ERS008198_02968</name>
</gene>
<proteinExistence type="predicted"/>
<feature type="compositionally biased region" description="Basic and acidic residues" evidence="1">
    <location>
        <begin position="81"/>
        <end position="93"/>
    </location>
</feature>
<accession>A0A655D9D3</accession>
<dbReference type="Proteomes" id="UP000041314">
    <property type="component" value="Unassembled WGS sequence"/>
</dbReference>
<feature type="region of interest" description="Disordered" evidence="1">
    <location>
        <begin position="214"/>
        <end position="248"/>
    </location>
</feature>